<protein>
    <submittedName>
        <fullName evidence="2">Uncharacterized protein</fullName>
    </submittedName>
</protein>
<evidence type="ECO:0000256" key="1">
    <source>
        <dbReference type="SAM" id="MobiDB-lite"/>
    </source>
</evidence>
<reference evidence="2 3" key="1">
    <citation type="submission" date="2019-12" db="EMBL/GenBank/DDBJ databases">
        <title>Chromosome-level assembly of the Caenorhabditis remanei genome.</title>
        <authorList>
            <person name="Teterina A.A."/>
            <person name="Willis J.H."/>
            <person name="Phillips P.C."/>
        </authorList>
    </citation>
    <scope>NUCLEOTIDE SEQUENCE [LARGE SCALE GENOMIC DNA]</scope>
    <source>
        <strain evidence="2 3">PX506</strain>
        <tissue evidence="2">Whole organism</tissue>
    </source>
</reference>
<accession>A0A6A5FUA7</accession>
<name>A0A6A5FUA7_CAERE</name>
<dbReference type="EMBL" id="WUAV01000006">
    <property type="protein sequence ID" value="KAF1746210.1"/>
    <property type="molecule type" value="Genomic_DNA"/>
</dbReference>
<evidence type="ECO:0000313" key="2">
    <source>
        <dbReference type="EMBL" id="KAF1746210.1"/>
    </source>
</evidence>
<dbReference type="AlphaFoldDB" id="A0A6A5FUA7"/>
<proteinExistence type="predicted"/>
<evidence type="ECO:0000313" key="3">
    <source>
        <dbReference type="Proteomes" id="UP000483820"/>
    </source>
</evidence>
<feature type="region of interest" description="Disordered" evidence="1">
    <location>
        <begin position="1"/>
        <end position="75"/>
    </location>
</feature>
<dbReference type="CTD" id="78777517"/>
<gene>
    <name evidence="2" type="ORF">GCK72_022663</name>
</gene>
<dbReference type="KEGG" id="crq:GCK72_022663"/>
<sequence>MGSESNLSKSRNRSCEEHKQRSLYPKPFGDPLGLEEILSEGITKEGSTMETPLGNPKGFAGKGMEEGQSFPNSPEEIHQYELDVKLQEYLDSRIKLNSDQVTEVGYCNEVDIYSSEYMFIGMSNGFSKKYEGTGLESTNTSLCPRKKNYGNNCSRLAQIHWTGKGVEGKLDDRQENKVS</sequence>
<dbReference type="GeneID" id="78777517"/>
<dbReference type="Proteomes" id="UP000483820">
    <property type="component" value="Chromosome X"/>
</dbReference>
<dbReference type="RefSeq" id="XP_053578540.1">
    <property type="nucleotide sequence ID" value="XM_053734974.1"/>
</dbReference>
<comment type="caution">
    <text evidence="2">The sequence shown here is derived from an EMBL/GenBank/DDBJ whole genome shotgun (WGS) entry which is preliminary data.</text>
</comment>
<organism evidence="2 3">
    <name type="scientific">Caenorhabditis remanei</name>
    <name type="common">Caenorhabditis vulgaris</name>
    <dbReference type="NCBI Taxonomy" id="31234"/>
    <lineage>
        <taxon>Eukaryota</taxon>
        <taxon>Metazoa</taxon>
        <taxon>Ecdysozoa</taxon>
        <taxon>Nematoda</taxon>
        <taxon>Chromadorea</taxon>
        <taxon>Rhabditida</taxon>
        <taxon>Rhabditina</taxon>
        <taxon>Rhabditomorpha</taxon>
        <taxon>Rhabditoidea</taxon>
        <taxon>Rhabditidae</taxon>
        <taxon>Peloderinae</taxon>
        <taxon>Caenorhabditis</taxon>
    </lineage>
</organism>